<sequence length="453" mass="50586">MGSVGGVLAEPYNSLVQSAKNGWHLRPKFHILPPYGWINDPCAPSYDPATRLYHLFYQWNPKGSIWGNMSWGHSTSRDLIHWEYEGGIRPALKQDTDYDKDGVFTGCFHPTGPAGEDGKLTVFYTSVAHLPFHWTIPYPRNAAGLAVAVSEDGGKTWIKPECNPILRGEPQGVQVTGWRDPSLSAWEEMDRVRGEKSLYGVVNGGIKDCGPTSFLYAVKPDNLLDWRYLEPLLDLPRNFGPSKWWCGDWGVNLECTNFMSLAGTNSSRNFLITGAEGDREKDWVKSAPPVSDVPSRDVRWSLWMSGTPVMTDHGPQLKHDFGGILDHGIFYAASSLEDPVSQRRVVWGWLPEEDCPESHCVQRRFNGCLSVPRELFLQELSGVVDTLCTPLSEIPLINFANDRFALATRVYTSDQGATCISLFAEGDEEAALFEKVEVWEMGDIGLGKEVLDI</sequence>
<evidence type="ECO:0000313" key="1">
    <source>
        <dbReference type="EMBL" id="KAK3081797.1"/>
    </source>
</evidence>
<gene>
    <name evidence="1" type="ORF">LTS18_002558</name>
</gene>
<comment type="caution">
    <text evidence="1">The sequence shown here is derived from an EMBL/GenBank/DDBJ whole genome shotgun (WGS) entry which is preliminary data.</text>
</comment>
<protein>
    <submittedName>
        <fullName evidence="1">Uncharacterized protein</fullName>
    </submittedName>
</protein>
<organism evidence="1 2">
    <name type="scientific">Coniosporium uncinatum</name>
    <dbReference type="NCBI Taxonomy" id="93489"/>
    <lineage>
        <taxon>Eukaryota</taxon>
        <taxon>Fungi</taxon>
        <taxon>Dikarya</taxon>
        <taxon>Ascomycota</taxon>
        <taxon>Pezizomycotina</taxon>
        <taxon>Dothideomycetes</taxon>
        <taxon>Dothideomycetes incertae sedis</taxon>
        <taxon>Coniosporium</taxon>
    </lineage>
</organism>
<dbReference type="EMBL" id="JAWDJW010000063">
    <property type="protein sequence ID" value="KAK3081797.1"/>
    <property type="molecule type" value="Genomic_DNA"/>
</dbReference>
<accession>A0ACC3DYM4</accession>
<proteinExistence type="predicted"/>
<evidence type="ECO:0000313" key="2">
    <source>
        <dbReference type="Proteomes" id="UP001186974"/>
    </source>
</evidence>
<reference evidence="1" key="1">
    <citation type="submission" date="2024-09" db="EMBL/GenBank/DDBJ databases">
        <title>Black Yeasts Isolated from many extreme environments.</title>
        <authorList>
            <person name="Coleine C."/>
            <person name="Stajich J.E."/>
            <person name="Selbmann L."/>
        </authorList>
    </citation>
    <scope>NUCLEOTIDE SEQUENCE</scope>
    <source>
        <strain evidence="1">CCFEE 5737</strain>
    </source>
</reference>
<dbReference type="Proteomes" id="UP001186974">
    <property type="component" value="Unassembled WGS sequence"/>
</dbReference>
<keyword evidence="2" id="KW-1185">Reference proteome</keyword>
<name>A0ACC3DYM4_9PEZI</name>